<keyword evidence="3" id="KW-1185">Reference proteome</keyword>
<dbReference type="InterPro" id="IPR014875">
    <property type="entry name" value="Mor_transcription_activator"/>
</dbReference>
<dbReference type="Gene3D" id="1.10.10.60">
    <property type="entry name" value="Homeodomain-like"/>
    <property type="match status" value="1"/>
</dbReference>
<evidence type="ECO:0000259" key="1">
    <source>
        <dbReference type="Pfam" id="PF08765"/>
    </source>
</evidence>
<dbReference type="EMBL" id="JASKHM010000021">
    <property type="protein sequence ID" value="MEQ4486420.1"/>
    <property type="molecule type" value="Genomic_DNA"/>
</dbReference>
<feature type="domain" description="Mor transcription activator" evidence="1">
    <location>
        <begin position="21"/>
        <end position="92"/>
    </location>
</feature>
<dbReference type="PANTHER" id="PTHR37812:SF1">
    <property type="entry name" value="MU-LIKE PROPHAGE FLUMU PROTEIN C"/>
    <property type="match status" value="1"/>
</dbReference>
<dbReference type="Pfam" id="PF08765">
    <property type="entry name" value="Mor"/>
    <property type="match status" value="1"/>
</dbReference>
<name>A0ABV1L233_9BACL</name>
<proteinExistence type="predicted"/>
<dbReference type="Proteomes" id="UP001493487">
    <property type="component" value="Unassembled WGS sequence"/>
</dbReference>
<reference evidence="2 3" key="1">
    <citation type="journal article" date="2023" name="Genome Announc.">
        <title>Pan-Genome Analyses of the Genus Cohnella and Proposal of the Novel Species Cohnella silvisoli sp. nov., Isolated from Forest Soil.</title>
        <authorList>
            <person name="Wang C."/>
            <person name="Mao L."/>
            <person name="Bao G."/>
            <person name="Zhu H."/>
        </authorList>
    </citation>
    <scope>NUCLEOTIDE SEQUENCE [LARGE SCALE GENOMIC DNA]</scope>
    <source>
        <strain evidence="2 3">NL03-T5-1</strain>
    </source>
</reference>
<sequence>MLTESWVHDVKPEDLPDPYHHIALEIGVMNTLKLARIFGGSQIYLPKHDNALQIVRDRQIRKEYDGYNCKALAMKYNLTENWVRSIIRGKSSSEDLDQLDLFNDGLM</sequence>
<organism evidence="2 3">
    <name type="scientific">Cohnella silvisoli</name>
    <dbReference type="NCBI Taxonomy" id="2873699"/>
    <lineage>
        <taxon>Bacteria</taxon>
        <taxon>Bacillati</taxon>
        <taxon>Bacillota</taxon>
        <taxon>Bacilli</taxon>
        <taxon>Bacillales</taxon>
        <taxon>Paenibacillaceae</taxon>
        <taxon>Cohnella</taxon>
    </lineage>
</organism>
<dbReference type="SUPFAM" id="SSF46689">
    <property type="entry name" value="Homeodomain-like"/>
    <property type="match status" value="1"/>
</dbReference>
<evidence type="ECO:0000313" key="2">
    <source>
        <dbReference type="EMBL" id="MEQ4486420.1"/>
    </source>
</evidence>
<dbReference type="InterPro" id="IPR052411">
    <property type="entry name" value="c-mor_Regulatory_Protein"/>
</dbReference>
<accession>A0ABV1L233</accession>
<comment type="caution">
    <text evidence="2">The sequence shown here is derived from an EMBL/GenBank/DDBJ whole genome shotgun (WGS) entry which is preliminary data.</text>
</comment>
<dbReference type="InterPro" id="IPR009057">
    <property type="entry name" value="Homeodomain-like_sf"/>
</dbReference>
<evidence type="ECO:0000313" key="3">
    <source>
        <dbReference type="Proteomes" id="UP001493487"/>
    </source>
</evidence>
<gene>
    <name evidence="2" type="ORF">QJS35_29015</name>
</gene>
<dbReference type="PANTHER" id="PTHR37812">
    <property type="entry name" value="MU-LIKE PROPHAGE FLUMU PROTEIN C"/>
    <property type="match status" value="1"/>
</dbReference>
<dbReference type="RefSeq" id="WP_232189509.1">
    <property type="nucleotide sequence ID" value="NZ_JAIOAP010000020.1"/>
</dbReference>
<protein>
    <submittedName>
        <fullName evidence="2">Mor transcription activator family protein</fullName>
    </submittedName>
</protein>